<comment type="caution">
    <text evidence="1">The sequence shown here is derived from an EMBL/GenBank/DDBJ whole genome shotgun (WGS) entry which is preliminary data.</text>
</comment>
<evidence type="ECO:0000313" key="2">
    <source>
        <dbReference type="Proteomes" id="UP001232148"/>
    </source>
</evidence>
<reference evidence="1" key="1">
    <citation type="submission" date="2021-06" db="EMBL/GenBank/DDBJ databases">
        <title>Comparative genomics, transcriptomics and evolutionary studies reveal genomic signatures of adaptation to plant cell wall in hemibiotrophic fungi.</title>
        <authorList>
            <consortium name="DOE Joint Genome Institute"/>
            <person name="Baroncelli R."/>
            <person name="Diaz J.F."/>
            <person name="Benocci T."/>
            <person name="Peng M."/>
            <person name="Battaglia E."/>
            <person name="Haridas S."/>
            <person name="Andreopoulos W."/>
            <person name="Labutti K."/>
            <person name="Pangilinan J."/>
            <person name="Floch G.L."/>
            <person name="Makela M.R."/>
            <person name="Henrissat B."/>
            <person name="Grigoriev I.V."/>
            <person name="Crouch J.A."/>
            <person name="De Vries R.P."/>
            <person name="Sukno S.A."/>
            <person name="Thon M.R."/>
        </authorList>
    </citation>
    <scope>NUCLEOTIDE SEQUENCE</scope>
    <source>
        <strain evidence="1">MAFF235873</strain>
    </source>
</reference>
<accession>A0AAD9LTJ1</accession>
<dbReference type="Proteomes" id="UP001232148">
    <property type="component" value="Unassembled WGS sequence"/>
</dbReference>
<name>A0AAD9LTJ1_9PEZI</name>
<proteinExistence type="predicted"/>
<sequence length="149" mass="15685">MLSIYAGLSVCLGASPRLAYVRPLGPKEPRSPAFRLETDVQLLACLPACLPRQVTAFLQAGFLLHCSSRAQSLMLSGAEAPAPASSPAPASAPTGLYASASDFASAHPHQAEQCVCEQALGGRPSPDWLQRTARVEKKALLLSAVRCPF</sequence>
<protein>
    <submittedName>
        <fullName evidence="1">Uncharacterized protein</fullName>
    </submittedName>
</protein>
<gene>
    <name evidence="1" type="ORF">LX32DRAFT_260060</name>
</gene>
<keyword evidence="2" id="KW-1185">Reference proteome</keyword>
<evidence type="ECO:0000313" key="1">
    <source>
        <dbReference type="EMBL" id="KAK2021356.1"/>
    </source>
</evidence>
<organism evidence="1 2">
    <name type="scientific">Colletotrichum zoysiae</name>
    <dbReference type="NCBI Taxonomy" id="1216348"/>
    <lineage>
        <taxon>Eukaryota</taxon>
        <taxon>Fungi</taxon>
        <taxon>Dikarya</taxon>
        <taxon>Ascomycota</taxon>
        <taxon>Pezizomycotina</taxon>
        <taxon>Sordariomycetes</taxon>
        <taxon>Hypocreomycetidae</taxon>
        <taxon>Glomerellales</taxon>
        <taxon>Glomerellaceae</taxon>
        <taxon>Colletotrichum</taxon>
        <taxon>Colletotrichum graminicola species complex</taxon>
    </lineage>
</organism>
<dbReference type="EMBL" id="MU843112">
    <property type="protein sequence ID" value="KAK2021356.1"/>
    <property type="molecule type" value="Genomic_DNA"/>
</dbReference>
<dbReference type="AlphaFoldDB" id="A0AAD9LTJ1"/>